<reference evidence="1" key="1">
    <citation type="submission" date="2014-11" db="EMBL/GenBank/DDBJ databases">
        <authorList>
            <person name="Amaro Gonzalez C."/>
        </authorList>
    </citation>
    <scope>NUCLEOTIDE SEQUENCE</scope>
</reference>
<reference evidence="1" key="2">
    <citation type="journal article" date="2015" name="Fish Shellfish Immunol.">
        <title>Early steps in the European eel (Anguilla anguilla)-Vibrio vulnificus interaction in the gills: Role of the RtxA13 toxin.</title>
        <authorList>
            <person name="Callol A."/>
            <person name="Pajuelo D."/>
            <person name="Ebbesson L."/>
            <person name="Teles M."/>
            <person name="MacKenzie S."/>
            <person name="Amaro C."/>
        </authorList>
    </citation>
    <scope>NUCLEOTIDE SEQUENCE</scope>
</reference>
<name>A0A0E9P8C5_ANGAN</name>
<dbReference type="AlphaFoldDB" id="A0A0E9P8C5"/>
<sequence length="31" mass="3312">MHACSLKKGQSVAQWVRNRACNQKVGGSIPG</sequence>
<protein>
    <submittedName>
        <fullName evidence="1">Uncharacterized protein</fullName>
    </submittedName>
</protein>
<evidence type="ECO:0000313" key="1">
    <source>
        <dbReference type="EMBL" id="JAH00749.1"/>
    </source>
</evidence>
<dbReference type="AntiFam" id="ANF00010">
    <property type="entry name" value="tRNA translation"/>
</dbReference>
<accession>A0A0E9P8C5</accession>
<organism evidence="1">
    <name type="scientific">Anguilla anguilla</name>
    <name type="common">European freshwater eel</name>
    <name type="synonym">Muraena anguilla</name>
    <dbReference type="NCBI Taxonomy" id="7936"/>
    <lineage>
        <taxon>Eukaryota</taxon>
        <taxon>Metazoa</taxon>
        <taxon>Chordata</taxon>
        <taxon>Craniata</taxon>
        <taxon>Vertebrata</taxon>
        <taxon>Euteleostomi</taxon>
        <taxon>Actinopterygii</taxon>
        <taxon>Neopterygii</taxon>
        <taxon>Teleostei</taxon>
        <taxon>Anguilliformes</taxon>
        <taxon>Anguillidae</taxon>
        <taxon>Anguilla</taxon>
    </lineage>
</organism>
<proteinExistence type="predicted"/>
<dbReference type="EMBL" id="GBXM01107828">
    <property type="protein sequence ID" value="JAH00749.1"/>
    <property type="molecule type" value="Transcribed_RNA"/>
</dbReference>